<evidence type="ECO:0000313" key="16">
    <source>
        <dbReference type="Proteomes" id="UP000486351"/>
    </source>
</evidence>
<evidence type="ECO:0000313" key="9">
    <source>
        <dbReference type="EMBL" id="KAE9276461.1"/>
    </source>
</evidence>
<dbReference type="EMBL" id="QXGF01003161">
    <property type="protein sequence ID" value="KAE8922251.1"/>
    <property type="molecule type" value="Genomic_DNA"/>
</dbReference>
<dbReference type="EMBL" id="QXGD01003114">
    <property type="protein sequence ID" value="KAE9180583.1"/>
    <property type="molecule type" value="Genomic_DNA"/>
</dbReference>
<evidence type="ECO:0000313" key="12">
    <source>
        <dbReference type="Proteomes" id="UP000437068"/>
    </source>
</evidence>
<keyword evidence="1" id="KW-0732">Signal</keyword>
<dbReference type="Proteomes" id="UP000440367">
    <property type="component" value="Unassembled WGS sequence"/>
</dbReference>
<gene>
    <name evidence="9" type="ORF">PF001_g26115</name>
    <name evidence="6" type="ORF">PF002_g27524</name>
    <name evidence="5" type="ORF">PF004_g25355</name>
    <name evidence="7" type="ORF">PF005_g17635</name>
    <name evidence="8" type="ORF">PF008_g30506</name>
    <name evidence="2" type="ORF">PF009_g27483</name>
    <name evidence="4" type="ORF">PF010_g25992</name>
    <name evidence="3" type="ORF">PF011_g25867</name>
</gene>
<dbReference type="EMBL" id="QXFY01005800">
    <property type="protein sequence ID" value="KAE9270835.1"/>
    <property type="molecule type" value="Genomic_DNA"/>
</dbReference>
<dbReference type="EMBL" id="QXGB01001227">
    <property type="protein sequence ID" value="KAE9194561.1"/>
    <property type="molecule type" value="Genomic_DNA"/>
</dbReference>
<evidence type="ECO:0000313" key="2">
    <source>
        <dbReference type="EMBL" id="KAE8922251.1"/>
    </source>
</evidence>
<accession>A0A6A3XA68</accession>
<dbReference type="Proteomes" id="UP000460718">
    <property type="component" value="Unassembled WGS sequence"/>
</dbReference>
<keyword evidence="11" id="KW-1185">Reference proteome</keyword>
<evidence type="ECO:0000313" key="7">
    <source>
        <dbReference type="EMBL" id="KAE9194561.1"/>
    </source>
</evidence>
<evidence type="ECO:0000313" key="10">
    <source>
        <dbReference type="Proteomes" id="UP000429523"/>
    </source>
</evidence>
<evidence type="ECO:0000313" key="8">
    <source>
        <dbReference type="EMBL" id="KAE9270835.1"/>
    </source>
</evidence>
<name>A0A6A3XA68_9STRA</name>
<dbReference type="Proteomes" id="UP000437068">
    <property type="component" value="Unassembled WGS sequence"/>
</dbReference>
<dbReference type="EMBL" id="QXFX01003113">
    <property type="protein sequence ID" value="KAE9071132.1"/>
    <property type="molecule type" value="Genomic_DNA"/>
</dbReference>
<evidence type="ECO:0000313" key="6">
    <source>
        <dbReference type="EMBL" id="KAE9180583.1"/>
    </source>
</evidence>
<dbReference type="AlphaFoldDB" id="A0A6A3XA68"/>
<dbReference type="EMBL" id="QXFW01003266">
    <property type="protein sequence ID" value="KAE8971873.1"/>
    <property type="molecule type" value="Genomic_DNA"/>
</dbReference>
<reference evidence="10 11" key="1">
    <citation type="submission" date="2018-08" db="EMBL/GenBank/DDBJ databases">
        <title>Genomic investigation of the strawberry pathogen Phytophthora fragariae indicates pathogenicity is determined by transcriptional variation in three key races.</title>
        <authorList>
            <person name="Adams T.M."/>
            <person name="Armitage A.D."/>
            <person name="Sobczyk M.K."/>
            <person name="Bates H.J."/>
            <person name="Dunwell J.M."/>
            <person name="Nellist C.F."/>
            <person name="Harrison R.J."/>
        </authorList>
    </citation>
    <scope>NUCLEOTIDE SEQUENCE [LARGE SCALE GENOMIC DNA]</scope>
    <source>
        <strain evidence="9 12">A4</strain>
        <strain evidence="6 13">BC-1</strain>
        <strain evidence="5 15">BC-23</strain>
        <strain evidence="7 11">NOV-27</strain>
        <strain evidence="8 16">NOV-77</strain>
        <strain evidence="2 10">NOV-9</strain>
        <strain evidence="4 17">ONT-3</strain>
        <strain evidence="3 14">SCRP245</strain>
    </source>
</reference>
<evidence type="ECO:0000313" key="17">
    <source>
        <dbReference type="Proteomes" id="UP000488956"/>
    </source>
</evidence>
<comment type="caution">
    <text evidence="7">The sequence shown here is derived from an EMBL/GenBank/DDBJ whole genome shotgun (WGS) entry which is preliminary data.</text>
</comment>
<evidence type="ECO:0000313" key="13">
    <source>
        <dbReference type="Proteomes" id="UP000440367"/>
    </source>
</evidence>
<evidence type="ECO:0000256" key="1">
    <source>
        <dbReference type="SAM" id="SignalP"/>
    </source>
</evidence>
<organism evidence="7 11">
    <name type="scientific">Phytophthora fragariae</name>
    <dbReference type="NCBI Taxonomy" id="53985"/>
    <lineage>
        <taxon>Eukaryota</taxon>
        <taxon>Sar</taxon>
        <taxon>Stramenopiles</taxon>
        <taxon>Oomycota</taxon>
        <taxon>Peronosporomycetes</taxon>
        <taxon>Peronosporales</taxon>
        <taxon>Peronosporaceae</taxon>
        <taxon>Phytophthora</taxon>
    </lineage>
</organism>
<dbReference type="EMBL" id="QXGE01003200">
    <property type="protein sequence ID" value="KAE9276461.1"/>
    <property type="molecule type" value="Genomic_DNA"/>
</dbReference>
<proteinExistence type="predicted"/>
<evidence type="ECO:0000313" key="4">
    <source>
        <dbReference type="EMBL" id="KAE9071132.1"/>
    </source>
</evidence>
<feature type="signal peptide" evidence="1">
    <location>
        <begin position="1"/>
        <end position="21"/>
    </location>
</feature>
<evidence type="ECO:0000313" key="15">
    <source>
        <dbReference type="Proteomes" id="UP000476176"/>
    </source>
</evidence>
<evidence type="ECO:0000313" key="3">
    <source>
        <dbReference type="EMBL" id="KAE8971873.1"/>
    </source>
</evidence>
<dbReference type="Proteomes" id="UP000486351">
    <property type="component" value="Unassembled WGS sequence"/>
</dbReference>
<sequence length="46" mass="4726">MKLHRGSAVSFVLAAATLAVATSIDVKADLSLKSTACQMDTTSSID</sequence>
<dbReference type="Proteomes" id="UP000476176">
    <property type="component" value="Unassembled WGS sequence"/>
</dbReference>
<dbReference type="Proteomes" id="UP000433483">
    <property type="component" value="Unassembled WGS sequence"/>
</dbReference>
<feature type="chain" id="PRO_5036380862" description="RxLR effector protein" evidence="1">
    <location>
        <begin position="22"/>
        <end position="46"/>
    </location>
</feature>
<evidence type="ECO:0000313" key="11">
    <source>
        <dbReference type="Proteomes" id="UP000433483"/>
    </source>
</evidence>
<dbReference type="EMBL" id="QXGC01003077">
    <property type="protein sequence ID" value="KAE9178841.1"/>
    <property type="molecule type" value="Genomic_DNA"/>
</dbReference>
<evidence type="ECO:0000313" key="5">
    <source>
        <dbReference type="EMBL" id="KAE9178841.1"/>
    </source>
</evidence>
<dbReference type="Proteomes" id="UP000429523">
    <property type="component" value="Unassembled WGS sequence"/>
</dbReference>
<dbReference type="Proteomes" id="UP000488956">
    <property type="component" value="Unassembled WGS sequence"/>
</dbReference>
<protein>
    <recommendedName>
        <fullName evidence="18">RxLR effector protein</fullName>
    </recommendedName>
</protein>
<evidence type="ECO:0008006" key="18">
    <source>
        <dbReference type="Google" id="ProtNLM"/>
    </source>
</evidence>
<evidence type="ECO:0000313" key="14">
    <source>
        <dbReference type="Proteomes" id="UP000460718"/>
    </source>
</evidence>